<evidence type="ECO:0000313" key="2">
    <source>
        <dbReference type="Proteomes" id="UP000093918"/>
    </source>
</evidence>
<keyword evidence="2" id="KW-1185">Reference proteome</keyword>
<gene>
    <name evidence="1" type="ORF">A9Z40_08600</name>
</gene>
<sequence length="103" mass="10620">MDAMKNALWFVLGVAGGFVAAHVVNKDPRGHEMLAEVDARISEFADRIGDAYREQEARIEGLAADVKGAASDALDSAADAASDVADAARDAVAKAKSAADSSD</sequence>
<name>A0ABX2WH39_9MICO</name>
<dbReference type="Proteomes" id="UP000093918">
    <property type="component" value="Unassembled WGS sequence"/>
</dbReference>
<reference evidence="2" key="1">
    <citation type="submission" date="2016-06" db="EMBL/GenBank/DDBJ databases">
        <title>Genome sequencing of cellulolytic organisms.</title>
        <authorList>
            <person name="Bohra V."/>
            <person name="Dafale N.A."/>
            <person name="Purohit H.J."/>
        </authorList>
    </citation>
    <scope>NUCLEOTIDE SEQUENCE [LARGE SCALE GENOMIC DNA]</scope>
    <source>
        <strain evidence="2">ND21</strain>
    </source>
</reference>
<evidence type="ECO:0000313" key="1">
    <source>
        <dbReference type="EMBL" id="OAZ39853.1"/>
    </source>
</evidence>
<organism evidence="1 2">
    <name type="scientific">Microbacterium arborescens</name>
    <dbReference type="NCBI Taxonomy" id="33883"/>
    <lineage>
        <taxon>Bacteria</taxon>
        <taxon>Bacillati</taxon>
        <taxon>Actinomycetota</taxon>
        <taxon>Actinomycetes</taxon>
        <taxon>Micrococcales</taxon>
        <taxon>Microbacteriaceae</taxon>
        <taxon>Microbacterium</taxon>
    </lineage>
</organism>
<proteinExistence type="predicted"/>
<comment type="caution">
    <text evidence="1">The sequence shown here is derived from an EMBL/GenBank/DDBJ whole genome shotgun (WGS) entry which is preliminary data.</text>
</comment>
<accession>A0ABX2WH39</accession>
<dbReference type="EMBL" id="LZEM01000021">
    <property type="protein sequence ID" value="OAZ39853.1"/>
    <property type="molecule type" value="Genomic_DNA"/>
</dbReference>
<protein>
    <submittedName>
        <fullName evidence="1">ATPase</fullName>
    </submittedName>
</protein>